<evidence type="ECO:0000313" key="3">
    <source>
        <dbReference type="Proteomes" id="UP000316270"/>
    </source>
</evidence>
<reference evidence="2 3" key="1">
    <citation type="submission" date="2019-07" db="EMBL/GenBank/DDBJ databases">
        <title>Finished genome of Venturia effusa.</title>
        <authorList>
            <person name="Young C.A."/>
            <person name="Cox M.P."/>
            <person name="Ganley A.R.D."/>
            <person name="David W.J."/>
        </authorList>
    </citation>
    <scope>NUCLEOTIDE SEQUENCE [LARGE SCALE GENOMIC DNA]</scope>
    <source>
        <strain evidence="3">albino</strain>
    </source>
</reference>
<evidence type="ECO:0000256" key="1">
    <source>
        <dbReference type="SAM" id="MobiDB-lite"/>
    </source>
</evidence>
<protein>
    <submittedName>
        <fullName evidence="2">Uncharacterized protein</fullName>
    </submittedName>
</protein>
<feature type="compositionally biased region" description="Polar residues" evidence="1">
    <location>
        <begin position="112"/>
        <end position="126"/>
    </location>
</feature>
<feature type="compositionally biased region" description="Basic and acidic residues" evidence="1">
    <location>
        <begin position="100"/>
        <end position="111"/>
    </location>
</feature>
<feature type="region of interest" description="Disordered" evidence="1">
    <location>
        <begin position="100"/>
        <end position="129"/>
    </location>
</feature>
<keyword evidence="3" id="KW-1185">Reference proteome</keyword>
<dbReference type="EMBL" id="CP042190">
    <property type="protein sequence ID" value="QDS71499.1"/>
    <property type="molecule type" value="Genomic_DNA"/>
</dbReference>
<accession>A0A517L790</accession>
<dbReference type="Proteomes" id="UP000316270">
    <property type="component" value="Chromosome 6"/>
</dbReference>
<name>A0A517L790_9PEZI</name>
<organism evidence="2 3">
    <name type="scientific">Venturia effusa</name>
    <dbReference type="NCBI Taxonomy" id="50376"/>
    <lineage>
        <taxon>Eukaryota</taxon>
        <taxon>Fungi</taxon>
        <taxon>Dikarya</taxon>
        <taxon>Ascomycota</taxon>
        <taxon>Pezizomycotina</taxon>
        <taxon>Dothideomycetes</taxon>
        <taxon>Pleosporomycetidae</taxon>
        <taxon>Venturiales</taxon>
        <taxon>Venturiaceae</taxon>
        <taxon>Venturia</taxon>
    </lineage>
</organism>
<gene>
    <name evidence="2" type="ORF">FKW77_004643</name>
</gene>
<dbReference type="AlphaFoldDB" id="A0A517L790"/>
<proteinExistence type="predicted"/>
<sequence length="316" mass="36629">MDDNSISYRMKMLTDGSNRNAQLDHLGREQNIKLDAAQAQQSLRLGGISAENQLKYDHQQDILSVRESNGAIDRADMEYKLHHQTEMNIQKADSAQRLEDISRDSQQRKNMLEQSSRLDQLSYQAQSDDRKLYTERGMNDLRRNNLYEANQALRAKYYELDNDRQNQLQFSQMSDRQKLETLQSQGQISNDSLFRKGQIELTNQSEKHRELMQHNRMADQQKLQTLQSQGQISNRTLYEKGAIENNTLRDKHIALQENRSNELHPTARMGQQKIDNERGLGLTKVANERDMGNQRVVNEDNLGDAKHRTQVKTGTA</sequence>
<feature type="region of interest" description="Disordered" evidence="1">
    <location>
        <begin position="256"/>
        <end position="316"/>
    </location>
</feature>
<evidence type="ECO:0000313" key="2">
    <source>
        <dbReference type="EMBL" id="QDS71499.1"/>
    </source>
</evidence>